<comment type="caution">
    <text evidence="5">The sequence shown here is derived from an EMBL/GenBank/DDBJ whole genome shotgun (WGS) entry which is preliminary data.</text>
</comment>
<dbReference type="AlphaFoldDB" id="A0A9X3UII8"/>
<dbReference type="GO" id="GO:0046872">
    <property type="term" value="F:metal ion binding"/>
    <property type="evidence" value="ECO:0007669"/>
    <property type="project" value="UniProtKB-KW"/>
</dbReference>
<dbReference type="Gene3D" id="3.40.630.10">
    <property type="entry name" value="Zn peptidases"/>
    <property type="match status" value="1"/>
</dbReference>
<accession>A0A9X3UII8</accession>
<dbReference type="EMBL" id="JAPJZI010000001">
    <property type="protein sequence ID" value="MDA5399777.1"/>
    <property type="molecule type" value="Genomic_DNA"/>
</dbReference>
<feature type="domain" description="Peptidase M20 dimerisation" evidence="4">
    <location>
        <begin position="189"/>
        <end position="280"/>
    </location>
</feature>
<feature type="binding site" evidence="3">
    <location>
        <position position="359"/>
    </location>
    <ligand>
        <name>Mn(2+)</name>
        <dbReference type="ChEBI" id="CHEBI:29035"/>
        <label>2</label>
    </ligand>
</feature>
<dbReference type="Proteomes" id="UP001151234">
    <property type="component" value="Unassembled WGS sequence"/>
</dbReference>
<dbReference type="SUPFAM" id="SSF55031">
    <property type="entry name" value="Bacterial exopeptidase dimerisation domain"/>
    <property type="match status" value="1"/>
</dbReference>
<feature type="binding site" evidence="3">
    <location>
        <position position="138"/>
    </location>
    <ligand>
        <name>Mn(2+)</name>
        <dbReference type="ChEBI" id="CHEBI:29035"/>
        <label>2</label>
    </ligand>
</feature>
<dbReference type="CDD" id="cd05666">
    <property type="entry name" value="M20_Acy1-like"/>
    <property type="match status" value="1"/>
</dbReference>
<keyword evidence="3" id="KW-0464">Manganese</keyword>
<dbReference type="Pfam" id="PF07687">
    <property type="entry name" value="M20_dimer"/>
    <property type="match status" value="1"/>
</dbReference>
<feature type="binding site" evidence="3">
    <location>
        <position position="103"/>
    </location>
    <ligand>
        <name>Mn(2+)</name>
        <dbReference type="ChEBI" id="CHEBI:29035"/>
        <label>2</label>
    </ligand>
</feature>
<dbReference type="SUPFAM" id="SSF53187">
    <property type="entry name" value="Zn-dependent exopeptidases"/>
    <property type="match status" value="1"/>
</dbReference>
<dbReference type="GO" id="GO:0016787">
    <property type="term" value="F:hydrolase activity"/>
    <property type="evidence" value="ECO:0007669"/>
    <property type="project" value="UniProtKB-KW"/>
</dbReference>
<keyword evidence="2" id="KW-0378">Hydrolase</keyword>
<dbReference type="PIRSF" id="PIRSF005962">
    <property type="entry name" value="Pept_M20D_amidohydro"/>
    <property type="match status" value="1"/>
</dbReference>
<feature type="binding site" evidence="3">
    <location>
        <position position="105"/>
    </location>
    <ligand>
        <name>Mn(2+)</name>
        <dbReference type="ChEBI" id="CHEBI:29035"/>
        <label>2</label>
    </ligand>
</feature>
<dbReference type="InterPro" id="IPR017439">
    <property type="entry name" value="Amidohydrolase"/>
</dbReference>
<dbReference type="Pfam" id="PF01546">
    <property type="entry name" value="Peptidase_M20"/>
    <property type="match status" value="1"/>
</dbReference>
<evidence type="ECO:0000313" key="5">
    <source>
        <dbReference type="EMBL" id="MDA5399777.1"/>
    </source>
</evidence>
<dbReference type="Gene3D" id="3.30.70.360">
    <property type="match status" value="1"/>
</dbReference>
<keyword evidence="3" id="KW-0479">Metal-binding</keyword>
<dbReference type="InterPro" id="IPR002933">
    <property type="entry name" value="Peptidase_M20"/>
</dbReference>
<comment type="similarity">
    <text evidence="1">Belongs to the peptidase M20 family.</text>
</comment>
<dbReference type="PANTHER" id="PTHR11014">
    <property type="entry name" value="PEPTIDASE M20 FAMILY MEMBER"/>
    <property type="match status" value="1"/>
</dbReference>
<evidence type="ECO:0000256" key="2">
    <source>
        <dbReference type="ARBA" id="ARBA00022801"/>
    </source>
</evidence>
<dbReference type="InterPro" id="IPR036264">
    <property type="entry name" value="Bact_exopeptidase_dim_dom"/>
</dbReference>
<organism evidence="5 6">
    <name type="scientific">Hoeflea prorocentri</name>
    <dbReference type="NCBI Taxonomy" id="1922333"/>
    <lineage>
        <taxon>Bacteria</taxon>
        <taxon>Pseudomonadati</taxon>
        <taxon>Pseudomonadota</taxon>
        <taxon>Alphaproteobacteria</taxon>
        <taxon>Hyphomicrobiales</taxon>
        <taxon>Rhizobiaceae</taxon>
        <taxon>Hoeflea</taxon>
    </lineage>
</organism>
<reference evidence="5" key="1">
    <citation type="submission" date="2022-11" db="EMBL/GenBank/DDBJ databases">
        <title>Draft genome sequence of Hoeflea poritis E7-10 and Hoeflea prorocentri PM5-8, separated from scleractinian coral Porites lutea and marine dinoflagellate.</title>
        <authorList>
            <person name="Zhang G."/>
            <person name="Wei Q."/>
            <person name="Cai L."/>
        </authorList>
    </citation>
    <scope>NUCLEOTIDE SEQUENCE</scope>
    <source>
        <strain evidence="5">PM5-8</strain>
    </source>
</reference>
<dbReference type="PANTHER" id="PTHR11014:SF63">
    <property type="entry name" value="METALLOPEPTIDASE, PUTATIVE (AFU_ORTHOLOGUE AFUA_6G09600)-RELATED"/>
    <property type="match status" value="1"/>
</dbReference>
<evidence type="ECO:0000256" key="3">
    <source>
        <dbReference type="PIRSR" id="PIRSR005962-1"/>
    </source>
</evidence>
<dbReference type="RefSeq" id="WP_267991196.1">
    <property type="nucleotide sequence ID" value="NZ_JAPJZI010000001.1"/>
</dbReference>
<feature type="binding site" evidence="3">
    <location>
        <position position="164"/>
    </location>
    <ligand>
        <name>Mn(2+)</name>
        <dbReference type="ChEBI" id="CHEBI:29035"/>
        <label>2</label>
    </ligand>
</feature>
<keyword evidence="6" id="KW-1185">Reference proteome</keyword>
<proteinExistence type="inferred from homology"/>
<protein>
    <submittedName>
        <fullName evidence="5">M20 family metallopeptidase</fullName>
    </submittedName>
</protein>
<evidence type="ECO:0000259" key="4">
    <source>
        <dbReference type="Pfam" id="PF07687"/>
    </source>
</evidence>
<dbReference type="NCBIfam" id="TIGR01891">
    <property type="entry name" value="amidohydrolases"/>
    <property type="match status" value="1"/>
</dbReference>
<sequence>MHPTNNRIADIVPEVKEWRRWLHRNPELLFDLPKTSAYIAERLREIGVDEIHENVAESGIVAVINGNADGPVIGLRADMDALPMDEISDIEHASETPGKMHACGHDGHSAMLLGAAKYLAETRNFAGKAVLIFQPAEEGGTGAKAMVDTGLFDRMGIDEVYGMHNMPSLPIGHFGFCEGPALAATDFFYVDIEGVGGHASRPHRCVDPVVAANAIYNAFQSIITRNADPMKNGLISITSIQAGDANNVIPQTAHLKGTVRNLHEETRDMIERRMQEIVDGIAQSHGVEIKLTYDRLCPVTINHVDQTVHAAEAAEKVVGAQNIDREQPARLGGEDFSYMLQEKPGTIVFIGNGETAGLHHPEYDFNDEAIPYGIAFWAKIIEDRLPLGESAAPPIKQAS</sequence>
<name>A0A9X3UII8_9HYPH</name>
<evidence type="ECO:0000256" key="1">
    <source>
        <dbReference type="ARBA" id="ARBA00006153"/>
    </source>
</evidence>
<evidence type="ECO:0000313" key="6">
    <source>
        <dbReference type="Proteomes" id="UP001151234"/>
    </source>
</evidence>
<comment type="cofactor">
    <cofactor evidence="3">
        <name>Mn(2+)</name>
        <dbReference type="ChEBI" id="CHEBI:29035"/>
    </cofactor>
    <text evidence="3">The Mn(2+) ion enhances activity.</text>
</comment>
<dbReference type="InterPro" id="IPR011650">
    <property type="entry name" value="Peptidase_M20_dimer"/>
</dbReference>
<dbReference type="FunFam" id="3.30.70.360:FF:000014">
    <property type="entry name" value="N-acyl-L-amino acid amidohydrolase"/>
    <property type="match status" value="1"/>
</dbReference>
<gene>
    <name evidence="5" type="ORF">OQ273_14445</name>
</gene>